<evidence type="ECO:0000313" key="3">
    <source>
        <dbReference type="Proteomes" id="UP000271162"/>
    </source>
</evidence>
<evidence type="ECO:0000313" key="2">
    <source>
        <dbReference type="EMBL" id="VDL66668.1"/>
    </source>
</evidence>
<reference evidence="2 3" key="2">
    <citation type="submission" date="2018-11" db="EMBL/GenBank/DDBJ databases">
        <authorList>
            <consortium name="Pathogen Informatics"/>
        </authorList>
    </citation>
    <scope>NUCLEOTIDE SEQUENCE [LARGE SCALE GENOMIC DNA]</scope>
</reference>
<sequence>MVGSKIQGPYARLSRPGEGRRRDEHTAPDLVSFSLEGSSTTPPLLSSQVLYIPLYGRLTWNLSRPGGLRHKPRSAAEISDEALKSKVKGRATSRPMCLSYRWKELGWWRVNDGDHDDVDDDDNNNNNNNNNNDNNNSDVDNNDSNDVDNNDNNDVDNNDNNDDNDDNDDELREQELGVSYLQLFT</sequence>
<evidence type="ECO:0000313" key="4">
    <source>
        <dbReference type="WBParaSite" id="NBR_0000307901-mRNA-1"/>
    </source>
</evidence>
<dbReference type="WBParaSite" id="NBR_0000307901-mRNA-1">
    <property type="protein sequence ID" value="NBR_0000307901-mRNA-1"/>
    <property type="gene ID" value="NBR_0000307901"/>
</dbReference>
<feature type="region of interest" description="Disordered" evidence="1">
    <location>
        <begin position="1"/>
        <end position="25"/>
    </location>
</feature>
<protein>
    <submittedName>
        <fullName evidence="4">GATA zinc finger domain-containing protein 14-like</fullName>
    </submittedName>
</protein>
<proteinExistence type="predicted"/>
<feature type="compositionally biased region" description="Acidic residues" evidence="1">
    <location>
        <begin position="140"/>
        <end position="172"/>
    </location>
</feature>
<feature type="region of interest" description="Disordered" evidence="1">
    <location>
        <begin position="118"/>
        <end position="185"/>
    </location>
</feature>
<feature type="compositionally biased region" description="Low complexity" evidence="1">
    <location>
        <begin position="124"/>
        <end position="139"/>
    </location>
</feature>
<reference evidence="4" key="1">
    <citation type="submission" date="2017-02" db="UniProtKB">
        <authorList>
            <consortium name="WormBaseParasite"/>
        </authorList>
    </citation>
    <scope>IDENTIFICATION</scope>
</reference>
<evidence type="ECO:0000256" key="1">
    <source>
        <dbReference type="SAM" id="MobiDB-lite"/>
    </source>
</evidence>
<dbReference type="EMBL" id="UYSL01004181">
    <property type="protein sequence ID" value="VDL66668.1"/>
    <property type="molecule type" value="Genomic_DNA"/>
</dbReference>
<dbReference type="AlphaFoldDB" id="A0A0N4XKM7"/>
<dbReference type="Proteomes" id="UP000271162">
    <property type="component" value="Unassembled WGS sequence"/>
</dbReference>
<keyword evidence="3" id="KW-1185">Reference proteome</keyword>
<organism evidence="4">
    <name type="scientific">Nippostrongylus brasiliensis</name>
    <name type="common">Rat hookworm</name>
    <dbReference type="NCBI Taxonomy" id="27835"/>
    <lineage>
        <taxon>Eukaryota</taxon>
        <taxon>Metazoa</taxon>
        <taxon>Ecdysozoa</taxon>
        <taxon>Nematoda</taxon>
        <taxon>Chromadorea</taxon>
        <taxon>Rhabditida</taxon>
        <taxon>Rhabditina</taxon>
        <taxon>Rhabditomorpha</taxon>
        <taxon>Strongyloidea</taxon>
        <taxon>Heligmosomidae</taxon>
        <taxon>Nippostrongylus</taxon>
    </lineage>
</organism>
<name>A0A0N4XKM7_NIPBR</name>
<gene>
    <name evidence="2" type="ORF">NBR_LOCUS3079</name>
</gene>
<feature type="compositionally biased region" description="Basic and acidic residues" evidence="1">
    <location>
        <begin position="15"/>
        <end position="25"/>
    </location>
</feature>
<accession>A0A0N4XKM7</accession>